<name>A0A5D2YVP5_GOSMU</name>
<keyword evidence="2" id="KW-1185">Reference proteome</keyword>
<dbReference type="EMBL" id="CM017641">
    <property type="protein sequence ID" value="TYJ29111.1"/>
    <property type="molecule type" value="Genomic_DNA"/>
</dbReference>
<dbReference type="AlphaFoldDB" id="A0A5D2YVP5"/>
<sequence length="163" mass="19055">MTTICSSAETKLDEVIYMEFSSYYPQMIDINEFEMNYKQQLDHISIGAYFVQHVTSPNFFLTSTCDKCHSTSSLVSNPSALDELLLNDRQSFSIITHPSSKWEKNQVKHMLKFEYVGRFRRYLLNCSIYGVVCELNSSYDFRQHLCIFFELQLTTFVCPSVCR</sequence>
<evidence type="ECO:0000313" key="1">
    <source>
        <dbReference type="EMBL" id="TYJ29111.1"/>
    </source>
</evidence>
<accession>A0A5D2YVP5</accession>
<proteinExistence type="predicted"/>
<gene>
    <name evidence="1" type="ORF">E1A91_A06G047800v1</name>
</gene>
<protein>
    <submittedName>
        <fullName evidence="1">Uncharacterized protein</fullName>
    </submittedName>
</protein>
<organism evidence="1 2">
    <name type="scientific">Gossypium mustelinum</name>
    <name type="common">Cotton</name>
    <name type="synonym">Gossypium caicoense</name>
    <dbReference type="NCBI Taxonomy" id="34275"/>
    <lineage>
        <taxon>Eukaryota</taxon>
        <taxon>Viridiplantae</taxon>
        <taxon>Streptophyta</taxon>
        <taxon>Embryophyta</taxon>
        <taxon>Tracheophyta</taxon>
        <taxon>Spermatophyta</taxon>
        <taxon>Magnoliopsida</taxon>
        <taxon>eudicotyledons</taxon>
        <taxon>Gunneridae</taxon>
        <taxon>Pentapetalae</taxon>
        <taxon>rosids</taxon>
        <taxon>malvids</taxon>
        <taxon>Malvales</taxon>
        <taxon>Malvaceae</taxon>
        <taxon>Malvoideae</taxon>
        <taxon>Gossypium</taxon>
    </lineage>
</organism>
<evidence type="ECO:0000313" key="2">
    <source>
        <dbReference type="Proteomes" id="UP000323597"/>
    </source>
</evidence>
<dbReference type="Proteomes" id="UP000323597">
    <property type="component" value="Chromosome A06"/>
</dbReference>
<reference evidence="1 2" key="1">
    <citation type="submission" date="2019-07" db="EMBL/GenBank/DDBJ databases">
        <title>WGS assembly of Gossypium mustelinum.</title>
        <authorList>
            <person name="Chen Z.J."/>
            <person name="Sreedasyam A."/>
            <person name="Ando A."/>
            <person name="Song Q."/>
            <person name="De L."/>
            <person name="Hulse-Kemp A."/>
            <person name="Ding M."/>
            <person name="Ye W."/>
            <person name="Kirkbride R."/>
            <person name="Jenkins J."/>
            <person name="Plott C."/>
            <person name="Lovell J."/>
            <person name="Lin Y.-M."/>
            <person name="Vaughn R."/>
            <person name="Liu B."/>
            <person name="Li W."/>
            <person name="Simpson S."/>
            <person name="Scheffler B."/>
            <person name="Saski C."/>
            <person name="Grover C."/>
            <person name="Hu G."/>
            <person name="Conover J."/>
            <person name="Carlson J."/>
            <person name="Shu S."/>
            <person name="Boston L."/>
            <person name="Williams M."/>
            <person name="Peterson D."/>
            <person name="Mcgee K."/>
            <person name="Jones D."/>
            <person name="Wendel J."/>
            <person name="Stelly D."/>
            <person name="Grimwood J."/>
            <person name="Schmutz J."/>
        </authorList>
    </citation>
    <scope>NUCLEOTIDE SEQUENCE [LARGE SCALE GENOMIC DNA]</scope>
    <source>
        <strain evidence="1">1408120.09</strain>
    </source>
</reference>